<name>A0A8J4QVF5_9ROSI</name>
<accession>A0A8J4QVF5</accession>
<dbReference type="OrthoDB" id="746891at2759"/>
<proteinExistence type="predicted"/>
<organism evidence="1 2">
    <name type="scientific">Castanea mollissima</name>
    <name type="common">Chinese chestnut</name>
    <dbReference type="NCBI Taxonomy" id="60419"/>
    <lineage>
        <taxon>Eukaryota</taxon>
        <taxon>Viridiplantae</taxon>
        <taxon>Streptophyta</taxon>
        <taxon>Embryophyta</taxon>
        <taxon>Tracheophyta</taxon>
        <taxon>Spermatophyta</taxon>
        <taxon>Magnoliopsida</taxon>
        <taxon>eudicotyledons</taxon>
        <taxon>Gunneridae</taxon>
        <taxon>Pentapetalae</taxon>
        <taxon>rosids</taxon>
        <taxon>fabids</taxon>
        <taxon>Fagales</taxon>
        <taxon>Fagaceae</taxon>
        <taxon>Castanea</taxon>
    </lineage>
</organism>
<dbReference type="Proteomes" id="UP000737018">
    <property type="component" value="Unassembled WGS sequence"/>
</dbReference>
<gene>
    <name evidence="1" type="ORF">CMV_018262</name>
</gene>
<dbReference type="AlphaFoldDB" id="A0A8J4QVF5"/>
<dbReference type="PANTHER" id="PTHR46922">
    <property type="entry name" value="DHHA1 DOMAIN PROTEIN"/>
    <property type="match status" value="1"/>
</dbReference>
<sequence length="420" mass="46748">MALTLLLRNPNNRSPLGAVVRRSFRSDAALEAIAKASEQKVPNVILYNYPSFSGAFSALFAHLFHSTLNLPSLILPFSSIHPLKPEDFDIHGVSKCYLLDLIGPKGFALKLARRSSFQVIAFDHRKSALAQIPCEEDCPRNLKFHVDVEKSSSSAVYGYFCDQLAHFGFPKGMVASLLDPKDRDRVEMVLKYIADSDLRQWSLPDIRAFNIGIDQWRSKLNCITNPYMYEQLLELSSVDLISKGNAYISSRQNAADKFLNKVFKVRLGRGFYGECLGVRVDGNSNLSDEIGKQLGVKSAAAGLRPIGAVVYMQRNNLKMCLRSIDSATDTSEVAKAYGGGGSPSSSSFIIRMDEYNQWLSHSIISPKSEGSELSIFPWLHHKVSSSLSQTVAYFCRNKSKEGSTGVQFPWRSIWSVKCCM</sequence>
<dbReference type="Gene3D" id="3.10.310.30">
    <property type="match status" value="1"/>
</dbReference>
<dbReference type="PANTHER" id="PTHR46922:SF3">
    <property type="entry name" value="HEAT SHOCK PROTEIN"/>
    <property type="match status" value="1"/>
</dbReference>
<keyword evidence="2" id="KW-1185">Reference proteome</keyword>
<dbReference type="EMBL" id="JRKL02003035">
    <property type="protein sequence ID" value="KAF3956630.1"/>
    <property type="molecule type" value="Genomic_DNA"/>
</dbReference>
<comment type="caution">
    <text evidence="1">The sequence shown here is derived from an EMBL/GenBank/DDBJ whole genome shotgun (WGS) entry which is preliminary data.</text>
</comment>
<evidence type="ECO:0000313" key="1">
    <source>
        <dbReference type="EMBL" id="KAF3956630.1"/>
    </source>
</evidence>
<evidence type="ECO:0000313" key="2">
    <source>
        <dbReference type="Proteomes" id="UP000737018"/>
    </source>
</evidence>
<reference evidence="1" key="1">
    <citation type="submission" date="2020-03" db="EMBL/GenBank/DDBJ databases">
        <title>Castanea mollissima Vanexum genome sequencing.</title>
        <authorList>
            <person name="Staton M."/>
        </authorList>
    </citation>
    <scope>NUCLEOTIDE SEQUENCE</scope>
    <source>
        <tissue evidence="1">Leaf</tissue>
    </source>
</reference>
<protein>
    <submittedName>
        <fullName evidence="1">Uncharacterized protein</fullName>
    </submittedName>
</protein>